<organism evidence="5 6">
    <name type="scientific">Algimonas ampicilliniresistens</name>
    <dbReference type="NCBI Taxonomy" id="1298735"/>
    <lineage>
        <taxon>Bacteria</taxon>
        <taxon>Pseudomonadati</taxon>
        <taxon>Pseudomonadota</taxon>
        <taxon>Alphaproteobacteria</taxon>
        <taxon>Maricaulales</taxon>
        <taxon>Robiginitomaculaceae</taxon>
        <taxon>Algimonas</taxon>
    </lineage>
</organism>
<evidence type="ECO:0000259" key="4">
    <source>
        <dbReference type="Pfam" id="PF13649"/>
    </source>
</evidence>
<evidence type="ECO:0000313" key="6">
    <source>
        <dbReference type="Proteomes" id="UP001161391"/>
    </source>
</evidence>
<dbReference type="PANTHER" id="PTHR43861">
    <property type="entry name" value="TRANS-ACONITATE 2-METHYLTRANSFERASE-RELATED"/>
    <property type="match status" value="1"/>
</dbReference>
<protein>
    <recommendedName>
        <fullName evidence="4">Methyltransferase domain-containing protein</fullName>
    </recommendedName>
</protein>
<evidence type="ECO:0000256" key="1">
    <source>
        <dbReference type="ARBA" id="ARBA00022603"/>
    </source>
</evidence>
<comment type="caution">
    <text evidence="5">The sequence shown here is derived from an EMBL/GenBank/DDBJ whole genome shotgun (WGS) entry which is preliminary data.</text>
</comment>
<proteinExistence type="predicted"/>
<dbReference type="InterPro" id="IPR041698">
    <property type="entry name" value="Methyltransf_25"/>
</dbReference>
<evidence type="ECO:0000313" key="5">
    <source>
        <dbReference type="EMBL" id="GLQ22990.1"/>
    </source>
</evidence>
<feature type="domain" description="Methyltransferase" evidence="4">
    <location>
        <begin position="216"/>
        <end position="314"/>
    </location>
</feature>
<dbReference type="CDD" id="cd02440">
    <property type="entry name" value="AdoMet_MTases"/>
    <property type="match status" value="1"/>
</dbReference>
<dbReference type="Gene3D" id="3.40.50.150">
    <property type="entry name" value="Vaccinia Virus protein VP39"/>
    <property type="match status" value="1"/>
</dbReference>
<gene>
    <name evidence="5" type="ORF">GCM10007853_08640</name>
</gene>
<dbReference type="SUPFAM" id="SSF53335">
    <property type="entry name" value="S-adenosyl-L-methionine-dependent methyltransferases"/>
    <property type="match status" value="1"/>
</dbReference>
<dbReference type="Proteomes" id="UP001161391">
    <property type="component" value="Unassembled WGS sequence"/>
</dbReference>
<reference evidence="5" key="1">
    <citation type="journal article" date="2014" name="Int. J. Syst. Evol. Microbiol.">
        <title>Complete genome of a new Firmicutes species belonging to the dominant human colonic microbiota ('Ruminococcus bicirculans') reveals two chromosomes and a selective capacity to utilize plant glucans.</title>
        <authorList>
            <consortium name="NISC Comparative Sequencing Program"/>
            <person name="Wegmann U."/>
            <person name="Louis P."/>
            <person name="Goesmann A."/>
            <person name="Henrissat B."/>
            <person name="Duncan S.H."/>
            <person name="Flint H.J."/>
        </authorList>
    </citation>
    <scope>NUCLEOTIDE SEQUENCE</scope>
    <source>
        <strain evidence="5">NBRC 108219</strain>
    </source>
</reference>
<dbReference type="Pfam" id="PF13649">
    <property type="entry name" value="Methyltransf_25"/>
    <property type="match status" value="1"/>
</dbReference>
<reference evidence="5" key="2">
    <citation type="submission" date="2023-01" db="EMBL/GenBank/DDBJ databases">
        <title>Draft genome sequence of Algimonas ampicilliniresistens strain NBRC 108219.</title>
        <authorList>
            <person name="Sun Q."/>
            <person name="Mori K."/>
        </authorList>
    </citation>
    <scope>NUCLEOTIDE SEQUENCE</scope>
    <source>
        <strain evidence="5">NBRC 108219</strain>
    </source>
</reference>
<feature type="region of interest" description="Disordered" evidence="3">
    <location>
        <begin position="1"/>
        <end position="25"/>
    </location>
</feature>
<dbReference type="EMBL" id="BSNK01000001">
    <property type="protein sequence ID" value="GLQ22990.1"/>
    <property type="molecule type" value="Genomic_DNA"/>
</dbReference>
<evidence type="ECO:0000256" key="2">
    <source>
        <dbReference type="ARBA" id="ARBA00022679"/>
    </source>
</evidence>
<accession>A0ABQ5V7D7</accession>
<keyword evidence="1" id="KW-0489">Methyltransferase</keyword>
<evidence type="ECO:0000256" key="3">
    <source>
        <dbReference type="SAM" id="MobiDB-lite"/>
    </source>
</evidence>
<keyword evidence="2" id="KW-0808">Transferase</keyword>
<keyword evidence="6" id="KW-1185">Reference proteome</keyword>
<dbReference type="PANTHER" id="PTHR43861:SF1">
    <property type="entry name" value="TRANS-ACONITATE 2-METHYLTRANSFERASE"/>
    <property type="match status" value="1"/>
</dbReference>
<name>A0ABQ5V7D7_9PROT</name>
<sequence>MKSVTKKGKTMAETNAHSNYDGPPDYRLVGEHGMFPKTTHDEKARFNFLAHLNRHLASRVLPGVKTAYETRIEPNNPAPNHRNQVRKALLKDPLFQHWSAQRRNTMELRQQAGRWVTLRQAEELNERARELTEGDDRLQLDPSVELPSYLSKIDHHCMPGSYHDEIVPGDVTGAANYDCGIFVTTGGGLGRFNDGGGQAVVAWMKENRPDFAPKRILDIGGGLGQNVLPIAQAYPDAEVICLDTGAPVLRYGLARAKLMGVENVRFVQANAEDLSMYPDGYFDWVQSTMFLHETSVKAMPKIMKESHRLLAPGGIVMHVEQPQYDPDMPLYEQAIRDWDAFYNNEPFWTKLHELDLDQWMVDAGFKREELLHGGVAAVVDTELFPEHGTDEVEDYGRKAAWHIIGGEKKAA</sequence>
<dbReference type="InterPro" id="IPR029063">
    <property type="entry name" value="SAM-dependent_MTases_sf"/>
</dbReference>